<comment type="caution">
    <text evidence="9">The sequence shown here is derived from an EMBL/GenBank/DDBJ whole genome shotgun (WGS) entry which is preliminary data.</text>
</comment>
<evidence type="ECO:0000313" key="10">
    <source>
        <dbReference type="Proteomes" id="UP000310334"/>
    </source>
</evidence>
<evidence type="ECO:0000256" key="4">
    <source>
        <dbReference type="ARBA" id="ARBA00022723"/>
    </source>
</evidence>
<dbReference type="InterPro" id="IPR017896">
    <property type="entry name" value="4Fe4S_Fe-S-bd"/>
</dbReference>
<proteinExistence type="predicted"/>
<keyword evidence="4 8" id="KW-0479">Metal-binding</keyword>
<dbReference type="RefSeq" id="WP_136351774.1">
    <property type="nucleotide sequence ID" value="NZ_CP046266.1"/>
</dbReference>
<comment type="function">
    <text evidence="8">Ferredoxins are iron-sulfur proteins that transfer electrons in a wide variety of metabolic reactions.</text>
</comment>
<evidence type="ECO:0000256" key="6">
    <source>
        <dbReference type="ARBA" id="ARBA00023004"/>
    </source>
</evidence>
<evidence type="ECO:0000256" key="1">
    <source>
        <dbReference type="ARBA" id="ARBA00001966"/>
    </source>
</evidence>
<dbReference type="Pfam" id="PF13370">
    <property type="entry name" value="Fer4_13"/>
    <property type="match status" value="1"/>
</dbReference>
<evidence type="ECO:0000313" key="9">
    <source>
        <dbReference type="EMBL" id="THF82477.1"/>
    </source>
</evidence>
<comment type="cofactor">
    <cofactor evidence="1">
        <name>[4Fe-4S] cluster</name>
        <dbReference type="ChEBI" id="CHEBI:49883"/>
    </cofactor>
</comment>
<dbReference type="SUPFAM" id="SSF54862">
    <property type="entry name" value="4Fe-4S ferredoxins"/>
    <property type="match status" value="1"/>
</dbReference>
<dbReference type="PANTHER" id="PTHR39163">
    <property type="entry name" value="FERREDOXIN"/>
    <property type="match status" value="1"/>
</dbReference>
<dbReference type="PRINTS" id="PR00352">
    <property type="entry name" value="3FE4SFRDOXIN"/>
</dbReference>
<dbReference type="PANTHER" id="PTHR39163:SF1">
    <property type="entry name" value="FERREDOXIN"/>
    <property type="match status" value="1"/>
</dbReference>
<reference evidence="9 10" key="1">
    <citation type="submission" date="2019-04" db="EMBL/GenBank/DDBJ databases">
        <title>Bacillus sediminilitoris sp. nov., isolated from a tidal flat sediment on the East China Sea.</title>
        <authorList>
            <person name="Wei Y."/>
            <person name="Mao H."/>
            <person name="Fang J."/>
        </authorList>
    </citation>
    <scope>NUCLEOTIDE SEQUENCE [LARGE SCALE GENOMIC DNA]</scope>
    <source>
        <strain evidence="9 10">DSL-17</strain>
    </source>
</reference>
<keyword evidence="3" id="KW-0004">4Fe-4S</keyword>
<keyword evidence="2 8" id="KW-0813">Transport</keyword>
<organism evidence="9 10">
    <name type="scientific">Metabacillus sediminilitoris</name>
    <dbReference type="NCBI Taxonomy" id="2567941"/>
    <lineage>
        <taxon>Bacteria</taxon>
        <taxon>Bacillati</taxon>
        <taxon>Bacillota</taxon>
        <taxon>Bacilli</taxon>
        <taxon>Bacillales</taxon>
        <taxon>Bacillaceae</taxon>
        <taxon>Metabacillus</taxon>
    </lineage>
</organism>
<dbReference type="InterPro" id="IPR001080">
    <property type="entry name" value="3Fe4S_ferredoxin"/>
</dbReference>
<accession>A0A4V3WG10</accession>
<dbReference type="GO" id="GO:0005506">
    <property type="term" value="F:iron ion binding"/>
    <property type="evidence" value="ECO:0007669"/>
    <property type="project" value="UniProtKB-UniRule"/>
</dbReference>
<keyword evidence="7 8" id="KW-0411">Iron-sulfur</keyword>
<protein>
    <recommendedName>
        <fullName evidence="8">Ferredoxin</fullName>
    </recommendedName>
</protein>
<dbReference type="EMBL" id="SSNT01000002">
    <property type="protein sequence ID" value="THF82477.1"/>
    <property type="molecule type" value="Genomic_DNA"/>
</dbReference>
<dbReference type="AlphaFoldDB" id="A0A4V3WG10"/>
<keyword evidence="6 8" id="KW-0408">Iron</keyword>
<dbReference type="GO" id="GO:0009055">
    <property type="term" value="F:electron transfer activity"/>
    <property type="evidence" value="ECO:0007669"/>
    <property type="project" value="UniProtKB-UniRule"/>
</dbReference>
<gene>
    <name evidence="9" type="ORF">E6W99_03370</name>
</gene>
<evidence type="ECO:0000256" key="8">
    <source>
        <dbReference type="RuleBase" id="RU368020"/>
    </source>
</evidence>
<evidence type="ECO:0000256" key="3">
    <source>
        <dbReference type="ARBA" id="ARBA00022485"/>
    </source>
</evidence>
<evidence type="ECO:0000256" key="2">
    <source>
        <dbReference type="ARBA" id="ARBA00022448"/>
    </source>
</evidence>
<dbReference type="GO" id="GO:0051539">
    <property type="term" value="F:4 iron, 4 sulfur cluster binding"/>
    <property type="evidence" value="ECO:0007669"/>
    <property type="project" value="UniProtKB-KW"/>
</dbReference>
<keyword evidence="5 8" id="KW-0249">Electron transport</keyword>
<keyword evidence="10" id="KW-1185">Reference proteome</keyword>
<evidence type="ECO:0000256" key="5">
    <source>
        <dbReference type="ARBA" id="ARBA00022982"/>
    </source>
</evidence>
<evidence type="ECO:0000256" key="7">
    <source>
        <dbReference type="ARBA" id="ARBA00023014"/>
    </source>
</evidence>
<dbReference type="InterPro" id="IPR052395">
    <property type="entry name" value="ET_Ferredoxin"/>
</dbReference>
<sequence length="79" mass="8398">MSKYTIVDQETCIACGACGAAAPDIFEYDDEGIAFVTLDNNEGKTCVPDELEDDLEDASEGCPTSSIKVALNAFDKLSL</sequence>
<dbReference type="PROSITE" id="PS51379">
    <property type="entry name" value="4FE4S_FER_2"/>
    <property type="match status" value="1"/>
</dbReference>
<name>A0A4V3WG10_9BACI</name>
<dbReference type="Gene3D" id="3.30.70.20">
    <property type="match status" value="1"/>
</dbReference>
<dbReference type="Proteomes" id="UP000310334">
    <property type="component" value="Unassembled WGS sequence"/>
</dbReference>